<evidence type="ECO:0000313" key="2">
    <source>
        <dbReference type="EMBL" id="SMF97378.1"/>
    </source>
</evidence>
<gene>
    <name evidence="2" type="ORF">SAMN02949497_0403</name>
</gene>
<sequence>MTPFQKFARIFGLIYAAVGILGFFPILVQPIADTTGLDVVAGYGRLLGIFPINVTHNLVHLGLGLWGIWAAKTDIASIAFAKTNAVLLAALAALGFVPATGMLFGLAPIYGIDAVLHAATAIVAGYFGYILPTHIHHDTPAAIHH</sequence>
<dbReference type="AlphaFoldDB" id="A0A1Y6D349"/>
<evidence type="ECO:0000313" key="3">
    <source>
        <dbReference type="Proteomes" id="UP000192923"/>
    </source>
</evidence>
<feature type="transmembrane region" description="Helical" evidence="1">
    <location>
        <begin position="110"/>
        <end position="131"/>
    </location>
</feature>
<dbReference type="Pfam" id="PF14325">
    <property type="entry name" value="DUF4383"/>
    <property type="match status" value="1"/>
</dbReference>
<feature type="transmembrane region" description="Helical" evidence="1">
    <location>
        <begin position="48"/>
        <end position="71"/>
    </location>
</feature>
<reference evidence="2 3" key="1">
    <citation type="submission" date="2016-12" db="EMBL/GenBank/DDBJ databases">
        <authorList>
            <person name="Song W.-J."/>
            <person name="Kurnit D.M."/>
        </authorList>
    </citation>
    <scope>NUCLEOTIDE SEQUENCE [LARGE SCALE GENOMIC DNA]</scope>
    <source>
        <strain evidence="2 3">175</strain>
    </source>
</reference>
<name>A0A1Y6D349_9GAMM</name>
<protein>
    <recommendedName>
        <fullName evidence="4">DUF4383 domain-containing protein</fullName>
    </recommendedName>
</protein>
<evidence type="ECO:0000256" key="1">
    <source>
        <dbReference type="SAM" id="Phobius"/>
    </source>
</evidence>
<dbReference type="OrthoDB" id="572373at2"/>
<feature type="transmembrane region" description="Helical" evidence="1">
    <location>
        <begin position="7"/>
        <end position="28"/>
    </location>
</feature>
<organism evidence="2 3">
    <name type="scientific">Methylomagnum ishizawai</name>
    <dbReference type="NCBI Taxonomy" id="1760988"/>
    <lineage>
        <taxon>Bacteria</taxon>
        <taxon>Pseudomonadati</taxon>
        <taxon>Pseudomonadota</taxon>
        <taxon>Gammaproteobacteria</taxon>
        <taxon>Methylococcales</taxon>
        <taxon>Methylococcaceae</taxon>
        <taxon>Methylomagnum</taxon>
    </lineage>
</organism>
<keyword evidence="1" id="KW-0472">Membrane</keyword>
<evidence type="ECO:0008006" key="4">
    <source>
        <dbReference type="Google" id="ProtNLM"/>
    </source>
</evidence>
<keyword evidence="3" id="KW-1185">Reference proteome</keyword>
<dbReference type="EMBL" id="FXAM01000002">
    <property type="protein sequence ID" value="SMF97378.1"/>
    <property type="molecule type" value="Genomic_DNA"/>
</dbReference>
<feature type="transmembrane region" description="Helical" evidence="1">
    <location>
        <begin position="83"/>
        <end position="104"/>
    </location>
</feature>
<accession>A0A1Y6D349</accession>
<keyword evidence="1" id="KW-0812">Transmembrane</keyword>
<dbReference type="Proteomes" id="UP000192923">
    <property type="component" value="Unassembled WGS sequence"/>
</dbReference>
<proteinExistence type="predicted"/>
<keyword evidence="1" id="KW-1133">Transmembrane helix</keyword>